<organism evidence="1 2">
    <name type="scientific">Stylonychia lemnae</name>
    <name type="common">Ciliate</name>
    <dbReference type="NCBI Taxonomy" id="5949"/>
    <lineage>
        <taxon>Eukaryota</taxon>
        <taxon>Sar</taxon>
        <taxon>Alveolata</taxon>
        <taxon>Ciliophora</taxon>
        <taxon>Intramacronucleata</taxon>
        <taxon>Spirotrichea</taxon>
        <taxon>Stichotrichia</taxon>
        <taxon>Sporadotrichida</taxon>
        <taxon>Oxytrichidae</taxon>
        <taxon>Stylonychinae</taxon>
        <taxon>Stylonychia</taxon>
    </lineage>
</organism>
<keyword evidence="2" id="KW-1185">Reference proteome</keyword>
<evidence type="ECO:0000313" key="2">
    <source>
        <dbReference type="Proteomes" id="UP000039865"/>
    </source>
</evidence>
<sequence>MGERPQSHEDLKILREERTLANKLREAISFCKNTLEISTIDDSKLSLDEKVNFEKCLTQNYLVKHGYDYFGKRDLIYLDLFGTEDIKRLRESA</sequence>
<dbReference type="OrthoDB" id="310964at2759"/>
<dbReference type="AlphaFoldDB" id="A0A077ZUD3"/>
<protein>
    <submittedName>
        <fullName evidence="1">Uncharacterized protein</fullName>
    </submittedName>
</protein>
<accession>A0A077ZUD3</accession>
<reference evidence="1 2" key="1">
    <citation type="submission" date="2014-06" db="EMBL/GenBank/DDBJ databases">
        <authorList>
            <person name="Swart Estienne"/>
        </authorList>
    </citation>
    <scope>NUCLEOTIDE SEQUENCE [LARGE SCALE GENOMIC DNA]</scope>
    <source>
        <strain evidence="1 2">130c</strain>
    </source>
</reference>
<dbReference type="EMBL" id="CCKQ01001795">
    <property type="protein sequence ID" value="CDW72900.1"/>
    <property type="molecule type" value="Genomic_DNA"/>
</dbReference>
<dbReference type="InParanoid" id="A0A077ZUD3"/>
<gene>
    <name evidence="1" type="primary">Contig6010.g6433</name>
    <name evidence="1" type="ORF">STYLEM_1867</name>
</gene>
<evidence type="ECO:0000313" key="1">
    <source>
        <dbReference type="EMBL" id="CDW72900.1"/>
    </source>
</evidence>
<proteinExistence type="predicted"/>
<dbReference type="Proteomes" id="UP000039865">
    <property type="component" value="Unassembled WGS sequence"/>
</dbReference>
<name>A0A077ZUD3_STYLE</name>